<dbReference type="OrthoDB" id="19045at2759"/>
<proteinExistence type="predicted"/>
<protein>
    <recommendedName>
        <fullName evidence="6">PARP-type domain-containing protein</fullName>
    </recommendedName>
</protein>
<name>A0A1V9YG59_ACHHY</name>
<keyword evidence="8" id="KW-1185">Reference proteome</keyword>
<organism evidence="7 8">
    <name type="scientific">Achlya hypogyna</name>
    <name type="common">Oomycete</name>
    <name type="synonym">Protoachlya hypogyna</name>
    <dbReference type="NCBI Taxonomy" id="1202772"/>
    <lineage>
        <taxon>Eukaryota</taxon>
        <taxon>Sar</taxon>
        <taxon>Stramenopiles</taxon>
        <taxon>Oomycota</taxon>
        <taxon>Saprolegniomycetes</taxon>
        <taxon>Saprolegniales</taxon>
        <taxon>Achlyaceae</taxon>
        <taxon>Achlya</taxon>
    </lineage>
</organism>
<accession>A0A1V9YG59</accession>
<dbReference type="AlphaFoldDB" id="A0A1V9YG59"/>
<evidence type="ECO:0000256" key="2">
    <source>
        <dbReference type="ARBA" id="ARBA00022723"/>
    </source>
</evidence>
<reference evidence="7 8" key="1">
    <citation type="journal article" date="2014" name="Genome Biol. Evol.">
        <title>The secreted proteins of Achlya hypogyna and Thraustotheca clavata identify the ancestral oomycete secretome and reveal gene acquisitions by horizontal gene transfer.</title>
        <authorList>
            <person name="Misner I."/>
            <person name="Blouin N."/>
            <person name="Leonard G."/>
            <person name="Richards T.A."/>
            <person name="Lane C.E."/>
        </authorList>
    </citation>
    <scope>NUCLEOTIDE SEQUENCE [LARGE SCALE GENOMIC DNA]</scope>
    <source>
        <strain evidence="7 8">ATCC 48635</strain>
    </source>
</reference>
<evidence type="ECO:0000259" key="6">
    <source>
        <dbReference type="PROSITE" id="PS50064"/>
    </source>
</evidence>
<dbReference type="InterPro" id="IPR036957">
    <property type="entry name" value="Znf_PARP_sf"/>
</dbReference>
<feature type="domain" description="PARP-type" evidence="6">
    <location>
        <begin position="17"/>
        <end position="58"/>
    </location>
</feature>
<keyword evidence="3" id="KW-0863">Zinc-finger</keyword>
<evidence type="ECO:0000256" key="4">
    <source>
        <dbReference type="ARBA" id="ARBA00022833"/>
    </source>
</evidence>
<gene>
    <name evidence="7" type="ORF">ACHHYP_13066</name>
</gene>
<dbReference type="PROSITE" id="PS50064">
    <property type="entry name" value="ZF_PARP_2"/>
    <property type="match status" value="1"/>
</dbReference>
<dbReference type="EMBL" id="JNBR01001841">
    <property type="protein sequence ID" value="OQR84688.1"/>
    <property type="molecule type" value="Genomic_DNA"/>
</dbReference>
<evidence type="ECO:0000256" key="1">
    <source>
        <dbReference type="ARBA" id="ARBA00004123"/>
    </source>
</evidence>
<evidence type="ECO:0000256" key="5">
    <source>
        <dbReference type="ARBA" id="ARBA00023242"/>
    </source>
</evidence>
<comment type="subcellular location">
    <subcellularLocation>
        <location evidence="1">Nucleus</location>
    </subcellularLocation>
</comment>
<dbReference type="GO" id="GO:0003677">
    <property type="term" value="F:DNA binding"/>
    <property type="evidence" value="ECO:0007669"/>
    <property type="project" value="InterPro"/>
</dbReference>
<comment type="caution">
    <text evidence="7">The sequence shown here is derived from an EMBL/GenBank/DDBJ whole genome shotgun (WGS) entry which is preliminary data.</text>
</comment>
<dbReference type="GO" id="GO:0008270">
    <property type="term" value="F:zinc ion binding"/>
    <property type="evidence" value="ECO:0007669"/>
    <property type="project" value="UniProtKB-KW"/>
</dbReference>
<keyword evidence="5" id="KW-0539">Nucleus</keyword>
<dbReference type="GO" id="GO:0005634">
    <property type="term" value="C:nucleus"/>
    <property type="evidence" value="ECO:0007669"/>
    <property type="project" value="UniProtKB-SubCell"/>
</dbReference>
<sequence>MEINPWTREATPILGRATTGTSKCRSCDQRIPQGDIRVGVIFHHMNGYIALDWHHLLCCQSPELLQSVEGYELLTVTEKDTIEAYASSQTGTKTDSGNVLVA</sequence>
<evidence type="ECO:0000313" key="8">
    <source>
        <dbReference type="Proteomes" id="UP000243579"/>
    </source>
</evidence>
<evidence type="ECO:0000256" key="3">
    <source>
        <dbReference type="ARBA" id="ARBA00022771"/>
    </source>
</evidence>
<dbReference type="SUPFAM" id="SSF57716">
    <property type="entry name" value="Glucocorticoid receptor-like (DNA-binding domain)"/>
    <property type="match status" value="1"/>
</dbReference>
<dbReference type="Proteomes" id="UP000243579">
    <property type="component" value="Unassembled WGS sequence"/>
</dbReference>
<dbReference type="InterPro" id="IPR001510">
    <property type="entry name" value="Znf_PARP"/>
</dbReference>
<keyword evidence="4" id="KW-0862">Zinc</keyword>
<keyword evidence="2" id="KW-0479">Metal-binding</keyword>
<evidence type="ECO:0000313" key="7">
    <source>
        <dbReference type="EMBL" id="OQR84688.1"/>
    </source>
</evidence>
<dbReference type="Gene3D" id="3.30.1740.10">
    <property type="entry name" value="Zinc finger, PARP-type"/>
    <property type="match status" value="1"/>
</dbReference>
<dbReference type="SMART" id="SM01336">
    <property type="entry name" value="zf-PARP"/>
    <property type="match status" value="1"/>
</dbReference>